<keyword evidence="3" id="KW-0732">Signal</keyword>
<evidence type="ECO:0000256" key="1">
    <source>
        <dbReference type="SAM" id="MobiDB-lite"/>
    </source>
</evidence>
<evidence type="ECO:0000256" key="3">
    <source>
        <dbReference type="SAM" id="SignalP"/>
    </source>
</evidence>
<dbReference type="AlphaFoldDB" id="A0AA39UXE9"/>
<evidence type="ECO:0000313" key="5">
    <source>
        <dbReference type="EMBL" id="KAK0507508.1"/>
    </source>
</evidence>
<feature type="compositionally biased region" description="Basic and acidic residues" evidence="1">
    <location>
        <begin position="537"/>
        <end position="561"/>
    </location>
</feature>
<sequence>MHSSVHAVIWIFLVAVSWAKTPQVVRWNTTNYYGPDGPWQAITAQKLCQSVSSICFAASAGLYDASDSTTAISDNSRGLVWQWASNEAINSSGQAVEMTDVMCMNTSEGLVKVPNSTISAINSQNIVLPDGGSLQVQLGSLSLGAPGHGTQSLSIAGIGQNFPGYLAMQNVTPSNSFSLHYGSASLGLAGTLVWGGYDQSRVLGDVGSFQLGPYGMAPTMLDVQIGVENGQTPFIDNGSSFPGLLELNSSLNNVQPTTINPIVPYLFMSPKTCAAIAQHLPVSLNSDIGLYIWNTTDQQFQRVMSSSAYLAFIFRSSPDANITIKVPFQLLNLTLESPIVQYPQQYFPCRPFYSFDGSGRYYLGKAFLQAAMIGIDWQTMAFFMAQAPGPEIPSPTIQSIGPSDTSIGSLPIANFASSWSKSWTLLAEQSNGTAINNTTNATRSDGATTAATRLATTSNSTNLRLPSTGAKIGIGFGAAIGFLTLLAAGIVTIVYRHRELQRLKAQKQERVTYVTGLHELQGTDTSGLHEMSLGAPPERDASKEYHEKHSRNIYEMDAGSR</sequence>
<dbReference type="EMBL" id="JAFEKC020000023">
    <property type="protein sequence ID" value="KAK0507508.1"/>
    <property type="molecule type" value="Genomic_DNA"/>
</dbReference>
<evidence type="ECO:0000256" key="2">
    <source>
        <dbReference type="SAM" id="Phobius"/>
    </source>
</evidence>
<feature type="transmembrane region" description="Helical" evidence="2">
    <location>
        <begin position="472"/>
        <end position="495"/>
    </location>
</feature>
<accession>A0AA39UXE9</accession>
<keyword evidence="6" id="KW-1185">Reference proteome</keyword>
<dbReference type="SUPFAM" id="SSF50630">
    <property type="entry name" value="Acid proteases"/>
    <property type="match status" value="1"/>
</dbReference>
<dbReference type="Gene3D" id="2.40.70.10">
    <property type="entry name" value="Acid Proteases"/>
    <property type="match status" value="2"/>
</dbReference>
<dbReference type="InterPro" id="IPR033121">
    <property type="entry name" value="PEPTIDASE_A1"/>
</dbReference>
<proteinExistence type="predicted"/>
<organism evidence="5 6">
    <name type="scientific">Cladonia borealis</name>
    <dbReference type="NCBI Taxonomy" id="184061"/>
    <lineage>
        <taxon>Eukaryota</taxon>
        <taxon>Fungi</taxon>
        <taxon>Dikarya</taxon>
        <taxon>Ascomycota</taxon>
        <taxon>Pezizomycotina</taxon>
        <taxon>Lecanoromycetes</taxon>
        <taxon>OSLEUM clade</taxon>
        <taxon>Lecanoromycetidae</taxon>
        <taxon>Lecanorales</taxon>
        <taxon>Lecanorineae</taxon>
        <taxon>Cladoniaceae</taxon>
        <taxon>Cladonia</taxon>
    </lineage>
</organism>
<protein>
    <recommendedName>
        <fullName evidence="4">Peptidase A1 domain-containing protein</fullName>
    </recommendedName>
</protein>
<feature type="domain" description="Peptidase A1" evidence="4">
    <location>
        <begin position="1"/>
        <end position="385"/>
    </location>
</feature>
<gene>
    <name evidence="5" type="ORF">JMJ35_010031</name>
</gene>
<comment type="caution">
    <text evidence="5">The sequence shown here is derived from an EMBL/GenBank/DDBJ whole genome shotgun (WGS) entry which is preliminary data.</text>
</comment>
<keyword evidence="2" id="KW-1133">Transmembrane helix</keyword>
<dbReference type="InterPro" id="IPR021109">
    <property type="entry name" value="Peptidase_aspartic_dom_sf"/>
</dbReference>
<reference evidence="5" key="1">
    <citation type="submission" date="2023-03" db="EMBL/GenBank/DDBJ databases">
        <title>Complete genome of Cladonia borealis.</title>
        <authorList>
            <person name="Park H."/>
        </authorList>
    </citation>
    <scope>NUCLEOTIDE SEQUENCE</scope>
    <source>
        <strain evidence="5">ANT050790</strain>
    </source>
</reference>
<keyword evidence="2" id="KW-0472">Membrane</keyword>
<dbReference type="Proteomes" id="UP001166286">
    <property type="component" value="Unassembled WGS sequence"/>
</dbReference>
<keyword evidence="2" id="KW-0812">Transmembrane</keyword>
<evidence type="ECO:0000259" key="4">
    <source>
        <dbReference type="PROSITE" id="PS51767"/>
    </source>
</evidence>
<feature type="signal peptide" evidence="3">
    <location>
        <begin position="1"/>
        <end position="19"/>
    </location>
</feature>
<dbReference type="PROSITE" id="PS51767">
    <property type="entry name" value="PEPTIDASE_A1"/>
    <property type="match status" value="1"/>
</dbReference>
<evidence type="ECO:0000313" key="6">
    <source>
        <dbReference type="Proteomes" id="UP001166286"/>
    </source>
</evidence>
<feature type="region of interest" description="Disordered" evidence="1">
    <location>
        <begin position="524"/>
        <end position="561"/>
    </location>
</feature>
<name>A0AA39UXE9_9LECA</name>
<feature type="chain" id="PRO_5041414538" description="Peptidase A1 domain-containing protein" evidence="3">
    <location>
        <begin position="20"/>
        <end position="561"/>
    </location>
</feature>